<proteinExistence type="predicted"/>
<name>A0A917WGN8_9RHOB</name>
<feature type="region of interest" description="Disordered" evidence="1">
    <location>
        <begin position="55"/>
        <end position="138"/>
    </location>
</feature>
<dbReference type="EMBL" id="BMLF01000002">
    <property type="protein sequence ID" value="GGM03641.1"/>
    <property type="molecule type" value="Genomic_DNA"/>
</dbReference>
<evidence type="ECO:0000256" key="2">
    <source>
        <dbReference type="SAM" id="SignalP"/>
    </source>
</evidence>
<evidence type="ECO:0000313" key="4">
    <source>
        <dbReference type="Proteomes" id="UP000649829"/>
    </source>
</evidence>
<keyword evidence="2" id="KW-0732">Signal</keyword>
<gene>
    <name evidence="3" type="ORF">GCM10011534_26770</name>
</gene>
<reference evidence="3" key="1">
    <citation type="journal article" date="2014" name="Int. J. Syst. Evol. Microbiol.">
        <title>Complete genome sequence of Corynebacterium casei LMG S-19264T (=DSM 44701T), isolated from a smear-ripened cheese.</title>
        <authorList>
            <consortium name="US DOE Joint Genome Institute (JGI-PGF)"/>
            <person name="Walter F."/>
            <person name="Albersmeier A."/>
            <person name="Kalinowski J."/>
            <person name="Ruckert C."/>
        </authorList>
    </citation>
    <scope>NUCLEOTIDE SEQUENCE</scope>
    <source>
        <strain evidence="3">CGMCC 1.6293</strain>
    </source>
</reference>
<dbReference type="AlphaFoldDB" id="A0A917WGN8"/>
<dbReference type="Proteomes" id="UP000649829">
    <property type="component" value="Unassembled WGS sequence"/>
</dbReference>
<sequence length="266" mass="27448">MTAQVTFMRKTVLALAATAALTACASRQIPDSGAGVGFGDYDSYAAERDAALAGQTGQSMTLPPAEAVSSQPLGGPGQPMSGTRVSGGTDSPSDIAAEAEAALRASSQTGAPPLEPASATPPLQASPGNPAPEAVNTFGISNENDFSAVDQQRTIQDDKARLAQVRSQYQQVQPTALPSRTGSGPNIVAYALESTNQPGQPLYSRGMFSSENRAARNCAKYASPDLAQADFLRSGGPERDRNGLDPDGDGFACSWDPRPFRAARGG</sequence>
<comment type="caution">
    <text evidence="3">The sequence shown here is derived from an EMBL/GenBank/DDBJ whole genome shotgun (WGS) entry which is preliminary data.</text>
</comment>
<feature type="region of interest" description="Disordered" evidence="1">
    <location>
        <begin position="229"/>
        <end position="266"/>
    </location>
</feature>
<accession>A0A917WGN8</accession>
<protein>
    <recommendedName>
        <fullName evidence="5">Excalibur calcium-binding domain-containing protein</fullName>
    </recommendedName>
</protein>
<evidence type="ECO:0000313" key="3">
    <source>
        <dbReference type="EMBL" id="GGM03641.1"/>
    </source>
</evidence>
<evidence type="ECO:0008006" key="5">
    <source>
        <dbReference type="Google" id="ProtNLM"/>
    </source>
</evidence>
<reference evidence="3" key="2">
    <citation type="submission" date="2020-09" db="EMBL/GenBank/DDBJ databases">
        <authorList>
            <person name="Sun Q."/>
            <person name="Zhou Y."/>
        </authorList>
    </citation>
    <scope>NUCLEOTIDE SEQUENCE</scope>
    <source>
        <strain evidence="3">CGMCC 1.6293</strain>
    </source>
</reference>
<organism evidence="3 4">
    <name type="scientific">Pseudooceanicola nanhaiensis</name>
    <dbReference type="NCBI Taxonomy" id="375761"/>
    <lineage>
        <taxon>Bacteria</taxon>
        <taxon>Pseudomonadati</taxon>
        <taxon>Pseudomonadota</taxon>
        <taxon>Alphaproteobacteria</taxon>
        <taxon>Rhodobacterales</taxon>
        <taxon>Paracoccaceae</taxon>
        <taxon>Pseudooceanicola</taxon>
    </lineage>
</organism>
<feature type="chain" id="PRO_5037824585" description="Excalibur calcium-binding domain-containing protein" evidence="2">
    <location>
        <begin position="26"/>
        <end position="266"/>
    </location>
</feature>
<keyword evidence="4" id="KW-1185">Reference proteome</keyword>
<evidence type="ECO:0000256" key="1">
    <source>
        <dbReference type="SAM" id="MobiDB-lite"/>
    </source>
</evidence>
<feature type="signal peptide" evidence="2">
    <location>
        <begin position="1"/>
        <end position="25"/>
    </location>
</feature>
<feature type="compositionally biased region" description="Polar residues" evidence="1">
    <location>
        <begin position="80"/>
        <end position="92"/>
    </location>
</feature>